<protein>
    <submittedName>
        <fullName evidence="1">Uncharacterized protein</fullName>
    </submittedName>
</protein>
<evidence type="ECO:0000313" key="2">
    <source>
        <dbReference type="Proteomes" id="UP000199706"/>
    </source>
</evidence>
<dbReference type="EMBL" id="FNCJ01000007">
    <property type="protein sequence ID" value="SDH12792.1"/>
    <property type="molecule type" value="Genomic_DNA"/>
</dbReference>
<accession>A0A1G7ZVW6</accession>
<sequence length="46" mass="5047">MNSPVAQVTGLTRFSPRANANPIFLTDLAPDDALSMKLNLLRSNKF</sequence>
<dbReference type="Proteomes" id="UP000199706">
    <property type="component" value="Unassembled WGS sequence"/>
</dbReference>
<organism evidence="1 2">
    <name type="scientific">Paraburkholderia phenazinium</name>
    <dbReference type="NCBI Taxonomy" id="60549"/>
    <lineage>
        <taxon>Bacteria</taxon>
        <taxon>Pseudomonadati</taxon>
        <taxon>Pseudomonadota</taxon>
        <taxon>Betaproteobacteria</taxon>
        <taxon>Burkholderiales</taxon>
        <taxon>Burkholderiaceae</taxon>
        <taxon>Paraburkholderia</taxon>
    </lineage>
</organism>
<reference evidence="1 2" key="1">
    <citation type="submission" date="2016-10" db="EMBL/GenBank/DDBJ databases">
        <authorList>
            <person name="de Groot N.N."/>
        </authorList>
    </citation>
    <scope>NUCLEOTIDE SEQUENCE [LARGE SCALE GENOMIC DNA]</scope>
    <source>
        <strain evidence="1 2">LMG 2247</strain>
    </source>
</reference>
<gene>
    <name evidence="1" type="ORF">SAMN05216466_107197</name>
</gene>
<evidence type="ECO:0000313" key="1">
    <source>
        <dbReference type="EMBL" id="SDH12792.1"/>
    </source>
</evidence>
<proteinExistence type="predicted"/>
<name>A0A1G7ZVW6_9BURK</name>
<dbReference type="AlphaFoldDB" id="A0A1G7ZVW6"/>